<dbReference type="InterPro" id="IPR038765">
    <property type="entry name" value="Papain-like_cys_pep_sf"/>
</dbReference>
<keyword evidence="9" id="KW-1185">Reference proteome</keyword>
<dbReference type="PANTHER" id="PTHR47053">
    <property type="entry name" value="MUREIN DD-ENDOPEPTIDASE MEPH-RELATED"/>
    <property type="match status" value="1"/>
</dbReference>
<feature type="domain" description="SLH" evidence="6">
    <location>
        <begin position="86"/>
        <end position="141"/>
    </location>
</feature>
<dbReference type="InterPro" id="IPR000064">
    <property type="entry name" value="NLP_P60_dom"/>
</dbReference>
<sequence length="516" mass="56691">MKKTVLGLLFIVYFLFASVYVHAASPTSSDVPTTHSASKEIEYLVSTGILTESPAFGINKAISRIEAAEMIVKALGIEAEALPNVNFIDVDPEDEFYTIVQTAVSAGFMVGNGIGEFMPEAQLTRAQAASILVAAFKMQGKSESQFRDVPASYWASDAIGILIENEITFGYSDGTFRPNTSLTKGHFSIFLARILNPEFRIRPACYSAESKKSYAINVPVTNVWRSPGKTRPIDEISIQANPDIKKWTSQLTIPDKNWLIGRTDTQVLYGDAVEIIKTSGNWHYIAIKDQAKTGHTKGYEGWVPKSHVAASVIGNTDCPIAIVNAKFATLYNVPKWDDKQKWLDVSYSTILPVIAEHGEFLEVLTVDGSTKFTLKRDVSVHFNYAAVPKPTAKDIVDSAKQYLGLPYVWAGISALGFDCSGLTYSVYKNHGILIPRDSFVQATQGKAVSRSQLQPGDLLFFAHNGGKGQVYHVSLYIGDGKMIHAPNSSRSIEIISIDTPLYKKNYSGARRYLASN</sequence>
<dbReference type="PROSITE" id="PS51272">
    <property type="entry name" value="SLH"/>
    <property type="match status" value="3"/>
</dbReference>
<evidence type="ECO:0000259" key="7">
    <source>
        <dbReference type="PROSITE" id="PS51935"/>
    </source>
</evidence>
<organism evidence="8 9">
    <name type="scientific">Sporosarcina thermotolerans</name>
    <dbReference type="NCBI Taxonomy" id="633404"/>
    <lineage>
        <taxon>Bacteria</taxon>
        <taxon>Bacillati</taxon>
        <taxon>Bacillota</taxon>
        <taxon>Bacilli</taxon>
        <taxon>Bacillales</taxon>
        <taxon>Caryophanaceae</taxon>
        <taxon>Sporosarcina</taxon>
    </lineage>
</organism>
<dbReference type="Pfam" id="PF23795">
    <property type="entry name" value="SH3_YKFC_2nd"/>
    <property type="match status" value="1"/>
</dbReference>
<dbReference type="InterPro" id="IPR001119">
    <property type="entry name" value="SLH_dom"/>
</dbReference>
<name>A0AAW9AF90_9BACL</name>
<accession>A0AAW9AF90</accession>
<comment type="caution">
    <text evidence="8">The sequence shown here is derived from an EMBL/GenBank/DDBJ whole genome shotgun (WGS) entry which is preliminary data.</text>
</comment>
<feature type="signal peptide" evidence="5">
    <location>
        <begin position="1"/>
        <end position="23"/>
    </location>
</feature>
<dbReference type="SUPFAM" id="SSF54001">
    <property type="entry name" value="Cysteine proteinases"/>
    <property type="match status" value="1"/>
</dbReference>
<comment type="similarity">
    <text evidence="1">Belongs to the peptidase C40 family.</text>
</comment>
<feature type="chain" id="PRO_5043880516" evidence="5">
    <location>
        <begin position="24"/>
        <end position="516"/>
    </location>
</feature>
<dbReference type="GO" id="GO:0008234">
    <property type="term" value="F:cysteine-type peptidase activity"/>
    <property type="evidence" value="ECO:0007669"/>
    <property type="project" value="UniProtKB-KW"/>
</dbReference>
<feature type="domain" description="SLH" evidence="6">
    <location>
        <begin position="24"/>
        <end position="85"/>
    </location>
</feature>
<dbReference type="GO" id="GO:0006508">
    <property type="term" value="P:proteolysis"/>
    <property type="evidence" value="ECO:0007669"/>
    <property type="project" value="UniProtKB-KW"/>
</dbReference>
<dbReference type="EMBL" id="JAUBDJ010000007">
    <property type="protein sequence ID" value="MDW0117731.1"/>
    <property type="molecule type" value="Genomic_DNA"/>
</dbReference>
<keyword evidence="4" id="KW-0788">Thiol protease</keyword>
<gene>
    <name evidence="8" type="ORF">QTL97_12345</name>
</gene>
<dbReference type="Proteomes" id="UP001271648">
    <property type="component" value="Unassembled WGS sequence"/>
</dbReference>
<evidence type="ECO:0000256" key="2">
    <source>
        <dbReference type="ARBA" id="ARBA00022670"/>
    </source>
</evidence>
<reference evidence="8 9" key="1">
    <citation type="submission" date="2023-06" db="EMBL/GenBank/DDBJ databases">
        <title>Sporosarcina sp. nov., isolated from Korean traditional fermented seafood 'Jeotgal'.</title>
        <authorList>
            <person name="Yang A.I."/>
            <person name="Shin N.-R."/>
        </authorList>
    </citation>
    <scope>NUCLEOTIDE SEQUENCE [LARGE SCALE GENOMIC DNA]</scope>
    <source>
        <strain evidence="8 9">KCTC43456</strain>
    </source>
</reference>
<evidence type="ECO:0000259" key="6">
    <source>
        <dbReference type="PROSITE" id="PS51272"/>
    </source>
</evidence>
<dbReference type="RefSeq" id="WP_317940895.1">
    <property type="nucleotide sequence ID" value="NZ_JAUBDJ010000007.1"/>
</dbReference>
<dbReference type="Gene3D" id="3.90.1720.10">
    <property type="entry name" value="endopeptidase domain like (from Nostoc punctiforme)"/>
    <property type="match status" value="1"/>
</dbReference>
<keyword evidence="3" id="KW-0378">Hydrolase</keyword>
<keyword evidence="2" id="KW-0645">Protease</keyword>
<evidence type="ECO:0000256" key="1">
    <source>
        <dbReference type="ARBA" id="ARBA00007074"/>
    </source>
</evidence>
<dbReference type="Pfam" id="PF00395">
    <property type="entry name" value="SLH"/>
    <property type="match status" value="3"/>
</dbReference>
<protein>
    <submittedName>
        <fullName evidence="8">NlpC/P60 family protein</fullName>
    </submittedName>
</protein>
<dbReference type="InterPro" id="IPR051202">
    <property type="entry name" value="Peptidase_C40"/>
</dbReference>
<dbReference type="AlphaFoldDB" id="A0AAW9AF90"/>
<dbReference type="PANTHER" id="PTHR47053:SF3">
    <property type="entry name" value="GAMMA-D-GLUTAMYL-L-LYSINE DIPEPTIDYL-PEPTIDASE"/>
    <property type="match status" value="1"/>
</dbReference>
<evidence type="ECO:0000256" key="4">
    <source>
        <dbReference type="ARBA" id="ARBA00022807"/>
    </source>
</evidence>
<dbReference type="PROSITE" id="PS51935">
    <property type="entry name" value="NLPC_P60"/>
    <property type="match status" value="1"/>
</dbReference>
<evidence type="ECO:0000313" key="9">
    <source>
        <dbReference type="Proteomes" id="UP001271648"/>
    </source>
</evidence>
<dbReference type="Pfam" id="PF00877">
    <property type="entry name" value="NLPC_P60"/>
    <property type="match status" value="1"/>
</dbReference>
<keyword evidence="5" id="KW-0732">Signal</keyword>
<feature type="domain" description="NlpC/P60" evidence="7">
    <location>
        <begin position="389"/>
        <end position="513"/>
    </location>
</feature>
<dbReference type="Gene3D" id="2.30.30.40">
    <property type="entry name" value="SH3 Domains"/>
    <property type="match status" value="2"/>
</dbReference>
<dbReference type="InterPro" id="IPR057812">
    <property type="entry name" value="SH3_YKFC_2nd"/>
</dbReference>
<evidence type="ECO:0000256" key="5">
    <source>
        <dbReference type="SAM" id="SignalP"/>
    </source>
</evidence>
<feature type="domain" description="SLH" evidence="6">
    <location>
        <begin position="142"/>
        <end position="205"/>
    </location>
</feature>
<proteinExistence type="inferred from homology"/>
<evidence type="ECO:0000256" key="3">
    <source>
        <dbReference type="ARBA" id="ARBA00022801"/>
    </source>
</evidence>
<evidence type="ECO:0000313" key="8">
    <source>
        <dbReference type="EMBL" id="MDW0117731.1"/>
    </source>
</evidence>